<gene>
    <name evidence="3" type="ORF">MNBD_GAMMA11-2596</name>
</gene>
<reference evidence="3" key="1">
    <citation type="submission" date="2018-06" db="EMBL/GenBank/DDBJ databases">
        <authorList>
            <person name="Zhirakovskaya E."/>
        </authorList>
    </citation>
    <scope>NUCLEOTIDE SEQUENCE</scope>
</reference>
<dbReference type="GO" id="GO:0015627">
    <property type="term" value="C:type II protein secretion system complex"/>
    <property type="evidence" value="ECO:0007669"/>
    <property type="project" value="InterPro"/>
</dbReference>
<evidence type="ECO:0000259" key="2">
    <source>
        <dbReference type="Pfam" id="PF16537"/>
    </source>
</evidence>
<dbReference type="AlphaFoldDB" id="A0A3B0XFK3"/>
<organism evidence="3">
    <name type="scientific">hydrothermal vent metagenome</name>
    <dbReference type="NCBI Taxonomy" id="652676"/>
    <lineage>
        <taxon>unclassified sequences</taxon>
        <taxon>metagenomes</taxon>
        <taxon>ecological metagenomes</taxon>
    </lineage>
</organism>
<evidence type="ECO:0000256" key="1">
    <source>
        <dbReference type="SAM" id="Phobius"/>
    </source>
</evidence>
<feature type="transmembrane region" description="Helical" evidence="1">
    <location>
        <begin position="38"/>
        <end position="60"/>
    </location>
</feature>
<proteinExistence type="predicted"/>
<feature type="domain" description="Type II secretion system protein GspB C-terminal" evidence="2">
    <location>
        <begin position="168"/>
        <end position="226"/>
    </location>
</feature>
<keyword evidence="1" id="KW-0812">Transmembrane</keyword>
<accession>A0A3B0XFK3</accession>
<keyword evidence="1" id="KW-0472">Membrane</keyword>
<keyword evidence="1" id="KW-1133">Transmembrane helix</keyword>
<evidence type="ECO:0000313" key="3">
    <source>
        <dbReference type="EMBL" id="VAW60369.1"/>
    </source>
</evidence>
<dbReference type="Pfam" id="PF16537">
    <property type="entry name" value="T2SSB"/>
    <property type="match status" value="1"/>
</dbReference>
<sequence length="234" mass="25901">MSYILEALKKSDQERKSGGVPTLQTVHIPVAVEDKRPWSLYTVITILLLLLVSVTVYVMLGKEAAKVAETDQVSAPVEVEKPSVKPEVPLKSQADVLAAQQAKIPVQEKPAERVAVDTSVAVIPVAKPVIEKKPVQVKKKPQRVKEKLPALVDIAYLHELPEYLQQSIPDLSFAGHIYSSSAFNRSVIINGNEMAEGDRIMEGFIVKEITASGVIFVFQETVFRVDILQDWSFE</sequence>
<dbReference type="EMBL" id="UOFG01000120">
    <property type="protein sequence ID" value="VAW60369.1"/>
    <property type="molecule type" value="Genomic_DNA"/>
</dbReference>
<dbReference type="InterPro" id="IPR032389">
    <property type="entry name" value="GspB_C"/>
</dbReference>
<protein>
    <recommendedName>
        <fullName evidence="2">Type II secretion system protein GspB C-terminal domain-containing protein</fullName>
    </recommendedName>
</protein>
<name>A0A3B0XFK3_9ZZZZ</name>